<organism evidence="2 3">
    <name type="scientific">Meripilus lineatus</name>
    <dbReference type="NCBI Taxonomy" id="2056292"/>
    <lineage>
        <taxon>Eukaryota</taxon>
        <taxon>Fungi</taxon>
        <taxon>Dikarya</taxon>
        <taxon>Basidiomycota</taxon>
        <taxon>Agaricomycotina</taxon>
        <taxon>Agaricomycetes</taxon>
        <taxon>Polyporales</taxon>
        <taxon>Meripilaceae</taxon>
        <taxon>Meripilus</taxon>
    </lineage>
</organism>
<comment type="caution">
    <text evidence="2">The sequence shown here is derived from an EMBL/GenBank/DDBJ whole genome shotgun (WGS) entry which is preliminary data.</text>
</comment>
<protein>
    <submittedName>
        <fullName evidence="2">Uncharacterized protein</fullName>
    </submittedName>
</protein>
<evidence type="ECO:0000256" key="1">
    <source>
        <dbReference type="SAM" id="MobiDB-lite"/>
    </source>
</evidence>
<dbReference type="AlphaFoldDB" id="A0AAD5VD29"/>
<feature type="compositionally biased region" description="Basic and acidic residues" evidence="1">
    <location>
        <begin position="1"/>
        <end position="16"/>
    </location>
</feature>
<proteinExistence type="predicted"/>
<gene>
    <name evidence="2" type="ORF">NLI96_g248</name>
</gene>
<feature type="compositionally biased region" description="Pro residues" evidence="1">
    <location>
        <begin position="73"/>
        <end position="82"/>
    </location>
</feature>
<name>A0AAD5VD29_9APHY</name>
<dbReference type="EMBL" id="JANAWD010000003">
    <property type="protein sequence ID" value="KAJ3492103.1"/>
    <property type="molecule type" value="Genomic_DNA"/>
</dbReference>
<feature type="compositionally biased region" description="Polar residues" evidence="1">
    <location>
        <begin position="94"/>
        <end position="103"/>
    </location>
</feature>
<evidence type="ECO:0000313" key="2">
    <source>
        <dbReference type="EMBL" id="KAJ3492103.1"/>
    </source>
</evidence>
<evidence type="ECO:0000313" key="3">
    <source>
        <dbReference type="Proteomes" id="UP001212997"/>
    </source>
</evidence>
<keyword evidence="3" id="KW-1185">Reference proteome</keyword>
<sequence length="201" mass="21954">MEERSNNSKESKERKSATLKNKRSFDLDERPPPSFVHELPSSDPQLQKLNEGTVPTHQENVRESPQSLTVPSQPIPQAPSPTTPQDIHRLFRSGTANSISNPSLEPDFGSFGSPPPDDPILGVHVDQVHTSLPTIVHPHQRPAIVTANTNVAEIVLGPESFGSPEVPRAPPPSPFDMTVAQKASVEHMEDWTDEVGNIAFS</sequence>
<feature type="compositionally biased region" description="Polar residues" evidence="1">
    <location>
        <begin position="42"/>
        <end position="72"/>
    </location>
</feature>
<feature type="region of interest" description="Disordered" evidence="1">
    <location>
        <begin position="1"/>
        <end position="123"/>
    </location>
</feature>
<accession>A0AAD5VD29</accession>
<reference evidence="2" key="1">
    <citation type="submission" date="2022-07" db="EMBL/GenBank/DDBJ databases">
        <title>Genome Sequence of Physisporinus lineatus.</title>
        <authorList>
            <person name="Buettner E."/>
        </authorList>
    </citation>
    <scope>NUCLEOTIDE SEQUENCE</scope>
    <source>
        <strain evidence="2">VT162</strain>
    </source>
</reference>
<dbReference type="Proteomes" id="UP001212997">
    <property type="component" value="Unassembled WGS sequence"/>
</dbReference>